<dbReference type="EMBL" id="JTDF01006184">
    <property type="protein sequence ID" value="KAF8565750.1"/>
    <property type="molecule type" value="Genomic_DNA"/>
</dbReference>
<keyword evidence="5" id="KW-1185">Reference proteome</keyword>
<feature type="region of interest" description="Disordered" evidence="1">
    <location>
        <begin position="1124"/>
        <end position="1161"/>
    </location>
</feature>
<keyword evidence="2" id="KW-0472">Membrane</keyword>
<proteinExistence type="predicted"/>
<dbReference type="InterPro" id="IPR003599">
    <property type="entry name" value="Ig_sub"/>
</dbReference>
<dbReference type="SUPFAM" id="SSF48726">
    <property type="entry name" value="Immunoglobulin"/>
    <property type="match status" value="2"/>
</dbReference>
<evidence type="ECO:0000256" key="2">
    <source>
        <dbReference type="SAM" id="Phobius"/>
    </source>
</evidence>
<feature type="region of interest" description="Disordered" evidence="1">
    <location>
        <begin position="1536"/>
        <end position="1562"/>
    </location>
</feature>
<organism evidence="4 5">
    <name type="scientific">Paragonimus westermani</name>
    <dbReference type="NCBI Taxonomy" id="34504"/>
    <lineage>
        <taxon>Eukaryota</taxon>
        <taxon>Metazoa</taxon>
        <taxon>Spiralia</taxon>
        <taxon>Lophotrochozoa</taxon>
        <taxon>Platyhelminthes</taxon>
        <taxon>Trematoda</taxon>
        <taxon>Digenea</taxon>
        <taxon>Plagiorchiida</taxon>
        <taxon>Troglotremata</taxon>
        <taxon>Troglotrematidae</taxon>
        <taxon>Paragonimus</taxon>
    </lineage>
</organism>
<keyword evidence="2" id="KW-1133">Transmembrane helix</keyword>
<comment type="caution">
    <text evidence="4">The sequence shown here is derived from an EMBL/GenBank/DDBJ whole genome shotgun (WGS) entry which is preliminary data.</text>
</comment>
<dbReference type="PROSITE" id="PS50835">
    <property type="entry name" value="IG_LIKE"/>
    <property type="match status" value="1"/>
</dbReference>
<evidence type="ECO:0000259" key="3">
    <source>
        <dbReference type="PROSITE" id="PS50835"/>
    </source>
</evidence>
<dbReference type="Proteomes" id="UP000699462">
    <property type="component" value="Unassembled WGS sequence"/>
</dbReference>
<evidence type="ECO:0000313" key="5">
    <source>
        <dbReference type="Proteomes" id="UP000699462"/>
    </source>
</evidence>
<dbReference type="SMART" id="SM00408">
    <property type="entry name" value="IGc2"/>
    <property type="match status" value="2"/>
</dbReference>
<reference evidence="4 5" key="1">
    <citation type="submission" date="2019-07" db="EMBL/GenBank/DDBJ databases">
        <title>Annotation for the trematode Paragonimus westermani.</title>
        <authorList>
            <person name="Choi Y.-J."/>
        </authorList>
    </citation>
    <scope>NUCLEOTIDE SEQUENCE [LARGE SCALE GENOMIC DNA]</scope>
    <source>
        <strain evidence="4">180907_Pwestermani</strain>
    </source>
</reference>
<feature type="compositionally biased region" description="Pro residues" evidence="1">
    <location>
        <begin position="1145"/>
        <end position="1158"/>
    </location>
</feature>
<dbReference type="SMART" id="SM00409">
    <property type="entry name" value="IG"/>
    <property type="match status" value="4"/>
</dbReference>
<dbReference type="InterPro" id="IPR007110">
    <property type="entry name" value="Ig-like_dom"/>
</dbReference>
<accession>A0A8T0DD94</accession>
<feature type="compositionally biased region" description="Polar residues" evidence="1">
    <location>
        <begin position="1400"/>
        <end position="1415"/>
    </location>
</feature>
<dbReference type="InterPro" id="IPR036179">
    <property type="entry name" value="Ig-like_dom_sf"/>
</dbReference>
<feature type="region of interest" description="Disordered" evidence="1">
    <location>
        <begin position="1257"/>
        <end position="1290"/>
    </location>
</feature>
<gene>
    <name evidence="4" type="ORF">P879_06606</name>
</gene>
<feature type="domain" description="Ig-like" evidence="3">
    <location>
        <begin position="421"/>
        <end position="503"/>
    </location>
</feature>
<feature type="region of interest" description="Disordered" evidence="1">
    <location>
        <begin position="1359"/>
        <end position="1415"/>
    </location>
</feature>
<keyword evidence="2" id="KW-0812">Transmembrane</keyword>
<dbReference type="SUPFAM" id="SSF49265">
    <property type="entry name" value="Fibronectin type III"/>
    <property type="match status" value="1"/>
</dbReference>
<dbReference type="InterPro" id="IPR013783">
    <property type="entry name" value="Ig-like_fold"/>
</dbReference>
<dbReference type="InterPro" id="IPR003598">
    <property type="entry name" value="Ig_sub2"/>
</dbReference>
<sequence length="1590" mass="176284">MVCRGSTTVDTKDMSDIVKRQQAFIDNTVVPSYSQVDWQTLPQCTSCKSILHFNMLVVAYLVRRSSILLSLVQILAVVSSSAEFPNTEDAFLPEFVSLPQSRLYVDPHSTESVQIICLAWPPPPLGQVAYYYYPAAINRLSSTATTVPLHPVPVDWLDRNRSALVLNSKELVRRLTFHDLHCLASTQFGAVLSPPFQVVLDHTRLETKAVDQLVIQNIPINGTAVLQCNRPHLGPIGLSRFLLNGSALPDIPDKFLMFTPVRPANASVLLIRNFQHADHGVYGCVIVDPLFPTAPLWMSSVRYQLRVQDQISIDTVNGQGDFVQSHTSSGRNFLQNSSPKVAVDVTADENVTLYCIPPPAFASHTVRIGYNSTDVLSAKHQFIPLFGVLHITHLSDDDTGSYWCSAGNWTATVHLRVTRKPRVSIIPAVIHKTVGQSAQLSCTGSERIPFAWYHNGVPLRSQISSGAESSFHLEALSSSMAGVYQCVQRTTDADWTSAQAVVKLNGTRLLRRSDFKHFQNTSLWNPLHFSSSLVITPSRRSIIVGCLSPQTNVSNISVDTLPTALYDLFPGTGTLQNRLRLAQLLQLVRLRWRKDGVSLQLPGQAYASSVEPHQFTLDLARSQDFGVYECAVYTDCAEAHLLFSHALHVKSAEPKLDPNLIQPEPANKVLHMSELISVLPTHSVSEPNSTDRGKRDAFSSFESVQRIPNSPHSNLMDTWVSNLDTFNHQDMWPNIPATLPRSVAPGLIAPSSFRQHLSILSATPIGDNLAVNITWSPVQADFYRIQFRHKSVPGQMWSKPVTVDELVPECCSRQPICCQQTKQFYFTSRKPDGLEPGHQYKFRVMAIITNADQHGSYVLDKSRWSQVVSFEHISKVAPVFTETERLPDGSGIVARWTLVTSAVGFPIDHFLLLYRKQESQSDGKIAYDPFQHVLIPGANTRKWKLQNLEPGKGYQLVIYGVHTPPGLDAEAVIFKGGLGGRKITQFSNEVFVEPLAGSSIDPGSVESETHLDSVATSRKSLGKNTVVFNSAESNRLMFLILGALAGMLLIVMFCLIILCVCRQMRKRKRVAGRPSNWNSGSQETYKVHAKRAEHPQNSATFMLEHLGNPASVHSTLESQKLLDGGTLPRRHQHPQSGRCSATIYPQPPPMSPPPPPPRHANGGDLVGNMPAPFQSAQMVPPHSVFHSSVLPISAHHNGTNNFSALPSADYTYWAAMTGSHYSGHPGQINCYYLPPQHPTVESIDRTAQFQPAMFGLKREPPSGGSVHDGTDTETDAVDQMTPVGQPGVPVRTHPVVDQSIPMVQSRHGSPPAQLFQSHANPNFTHQYNPQLSQYNPGLDTPPPSETHFHNGELNRYQRQQPAYGPVDESVSFERHSRRRRRRLTADSNRDSFGVVEAPVSPSQPLMTSSPVNYDISTSRQNKDMVHVERRPMTSMFNMLPPANPEFMASRLPHHTSHGNARVAYPDQVGCQHRLAIQTSHTGPPEYVAYRNPSCLSYGIHNPASSSHSVPRRDGVIIMGDPPRVRDYSEYGIPNINSTSGSTDYHHNPIQRQQHHHPYQSSQQYYLRTANSSQLIDGANRHPVSVNSLDT</sequence>
<evidence type="ECO:0000256" key="1">
    <source>
        <dbReference type="SAM" id="MobiDB-lite"/>
    </source>
</evidence>
<feature type="region of interest" description="Disordered" evidence="1">
    <location>
        <begin position="682"/>
        <end position="703"/>
    </location>
</feature>
<dbReference type="InterPro" id="IPR036116">
    <property type="entry name" value="FN3_sf"/>
</dbReference>
<dbReference type="Gene3D" id="2.60.40.10">
    <property type="entry name" value="Immunoglobulins"/>
    <property type="match status" value="3"/>
</dbReference>
<dbReference type="OrthoDB" id="9998697at2759"/>
<evidence type="ECO:0000313" key="4">
    <source>
        <dbReference type="EMBL" id="KAF8565750.1"/>
    </source>
</evidence>
<feature type="region of interest" description="Disordered" evidence="1">
    <location>
        <begin position="1072"/>
        <end position="1092"/>
    </location>
</feature>
<name>A0A8T0DD94_9TREM</name>
<feature type="compositionally biased region" description="Polar residues" evidence="1">
    <location>
        <begin position="1075"/>
        <end position="1084"/>
    </location>
</feature>
<feature type="transmembrane region" description="Helical" evidence="2">
    <location>
        <begin position="1036"/>
        <end position="1060"/>
    </location>
</feature>
<feature type="region of interest" description="Disordered" evidence="1">
    <location>
        <begin position="1503"/>
        <end position="1522"/>
    </location>
</feature>
<protein>
    <recommendedName>
        <fullName evidence="3">Ig-like domain-containing protein</fullName>
    </recommendedName>
</protein>